<gene>
    <name evidence="1" type="ordered locus">Veis_1821</name>
</gene>
<dbReference type="Proteomes" id="UP000000374">
    <property type="component" value="Chromosome"/>
</dbReference>
<dbReference type="SUPFAM" id="SSF48452">
    <property type="entry name" value="TPR-like"/>
    <property type="match status" value="1"/>
</dbReference>
<protein>
    <recommendedName>
        <fullName evidence="3">MxaK protein</fullName>
    </recommendedName>
</protein>
<accession>A1WIW7</accession>
<evidence type="ECO:0000313" key="2">
    <source>
        <dbReference type="Proteomes" id="UP000000374"/>
    </source>
</evidence>
<organism evidence="1 2">
    <name type="scientific">Verminephrobacter eiseniae (strain EF01-2)</name>
    <dbReference type="NCBI Taxonomy" id="391735"/>
    <lineage>
        <taxon>Bacteria</taxon>
        <taxon>Pseudomonadati</taxon>
        <taxon>Pseudomonadota</taxon>
        <taxon>Betaproteobacteria</taxon>
        <taxon>Burkholderiales</taxon>
        <taxon>Comamonadaceae</taxon>
        <taxon>Verminephrobacter</taxon>
    </lineage>
</organism>
<reference evidence="2" key="1">
    <citation type="submission" date="2006-12" db="EMBL/GenBank/DDBJ databases">
        <title>Complete sequence of chromosome 1 of Verminephrobacter eiseniae EF01-2.</title>
        <authorList>
            <person name="Copeland A."/>
            <person name="Lucas S."/>
            <person name="Lapidus A."/>
            <person name="Barry K."/>
            <person name="Detter J.C."/>
            <person name="Glavina del Rio T."/>
            <person name="Dalin E."/>
            <person name="Tice H."/>
            <person name="Pitluck S."/>
            <person name="Chertkov O."/>
            <person name="Brettin T."/>
            <person name="Bruce D."/>
            <person name="Han C."/>
            <person name="Tapia R."/>
            <person name="Gilna P."/>
            <person name="Schmutz J."/>
            <person name="Larimer F."/>
            <person name="Land M."/>
            <person name="Hauser L."/>
            <person name="Kyrpides N."/>
            <person name="Kim E."/>
            <person name="Stahl D."/>
            <person name="Richardson P."/>
        </authorList>
    </citation>
    <scope>NUCLEOTIDE SEQUENCE [LARGE SCALE GENOMIC DNA]</scope>
    <source>
        <strain evidence="2">EF01-2</strain>
    </source>
</reference>
<dbReference type="OrthoDB" id="8685511at2"/>
<name>A1WIW7_VEREI</name>
<dbReference type="InterPro" id="IPR011990">
    <property type="entry name" value="TPR-like_helical_dom_sf"/>
</dbReference>
<dbReference type="EMBL" id="CP000542">
    <property type="protein sequence ID" value="ABM57574.1"/>
    <property type="molecule type" value="Genomic_DNA"/>
</dbReference>
<dbReference type="KEGG" id="vei:Veis_1821"/>
<dbReference type="Gene3D" id="1.25.40.10">
    <property type="entry name" value="Tetratricopeptide repeat domain"/>
    <property type="match status" value="1"/>
</dbReference>
<proteinExistence type="predicted"/>
<dbReference type="HOGENOM" id="CLU_114479_0_0_4"/>
<keyword evidence="2" id="KW-1185">Reference proteome</keyword>
<dbReference type="STRING" id="391735.Veis_1821"/>
<sequence length="202" mass="22267">MAARLTPARLRPMLLAGRWLPWLCLLTALLAAALAGARAFDAWQAAQTNQQMSAGLAAPGAPAPVLLAHAIALERQGRFDEALSAYADAQALGSDSVRQAVRVNVANLYLRRGIEAARDEGSTERAMALLQLAKSGYRRALRIQPDDWNTRYNFELALRVLPDLEVRNWRRSGSDLDDEAQQRLLKDKAAWTEMVGPPRGMH</sequence>
<evidence type="ECO:0008006" key="3">
    <source>
        <dbReference type="Google" id="ProtNLM"/>
    </source>
</evidence>
<dbReference type="AlphaFoldDB" id="A1WIW7"/>
<dbReference type="RefSeq" id="WP_011809580.1">
    <property type="nucleotide sequence ID" value="NC_008786.1"/>
</dbReference>
<evidence type="ECO:0000313" key="1">
    <source>
        <dbReference type="EMBL" id="ABM57574.1"/>
    </source>
</evidence>
<dbReference type="GeneID" id="76460426"/>
<dbReference type="eggNOG" id="ENOG5032213">
    <property type="taxonomic scope" value="Bacteria"/>
</dbReference>